<evidence type="ECO:0000256" key="1">
    <source>
        <dbReference type="SAM" id="MobiDB-lite"/>
    </source>
</evidence>
<evidence type="ECO:0000313" key="3">
    <source>
        <dbReference type="Proteomes" id="UP000095463"/>
    </source>
</evidence>
<keyword evidence="3" id="KW-1185">Reference proteome</keyword>
<evidence type="ECO:0000313" key="2">
    <source>
        <dbReference type="EMBL" id="OEO31908.1"/>
    </source>
</evidence>
<proteinExistence type="predicted"/>
<name>A0A1E5XTH3_9HYPH</name>
<organism evidence="2 3">
    <name type="scientific">Devosia insulae DS-56</name>
    <dbReference type="NCBI Taxonomy" id="1116389"/>
    <lineage>
        <taxon>Bacteria</taxon>
        <taxon>Pseudomonadati</taxon>
        <taxon>Pseudomonadota</taxon>
        <taxon>Alphaproteobacteria</taxon>
        <taxon>Hyphomicrobiales</taxon>
        <taxon>Devosiaceae</taxon>
        <taxon>Devosia</taxon>
    </lineage>
</organism>
<gene>
    <name evidence="2" type="ORF">VW23_000995</name>
</gene>
<dbReference type="AlphaFoldDB" id="A0A1E5XTH3"/>
<feature type="region of interest" description="Disordered" evidence="1">
    <location>
        <begin position="19"/>
        <end position="100"/>
    </location>
</feature>
<accession>A0A1E5XTH3</accession>
<feature type="compositionally biased region" description="Polar residues" evidence="1">
    <location>
        <begin position="39"/>
        <end position="52"/>
    </location>
</feature>
<sequence>MMRLPSRVSMASAVAFIATSTPAMPEPKKNRAMAKLGRSQASPGRTDVSASQAKVRRIAARSDSREVTKVPTSGSDAMMPSGSAASASPSSPTSSPRRTWISGRCGSHLAMISPSRKKISRMAAIGDTANLIY</sequence>
<feature type="compositionally biased region" description="Low complexity" evidence="1">
    <location>
        <begin position="73"/>
        <end position="96"/>
    </location>
</feature>
<comment type="caution">
    <text evidence="2">The sequence shown here is derived from an EMBL/GenBank/DDBJ whole genome shotgun (WGS) entry which is preliminary data.</text>
</comment>
<dbReference type="EMBL" id="LAJE02000113">
    <property type="protein sequence ID" value="OEO31908.1"/>
    <property type="molecule type" value="Genomic_DNA"/>
</dbReference>
<dbReference type="RefSeq" id="WP_069908924.1">
    <property type="nucleotide sequence ID" value="NZ_LAJE02000113.1"/>
</dbReference>
<reference evidence="2 3" key="1">
    <citation type="journal article" date="2015" name="Genome Announc.">
        <title>Genome Assemblies of Three Soil-Associated Devosia species: D. insulae, D. limi, and D. soli.</title>
        <authorList>
            <person name="Hassan Y.I."/>
            <person name="Lepp D."/>
            <person name="Zhou T."/>
        </authorList>
    </citation>
    <scope>NUCLEOTIDE SEQUENCE [LARGE SCALE GENOMIC DNA]</scope>
    <source>
        <strain evidence="2 3">DS-56</strain>
    </source>
</reference>
<protein>
    <submittedName>
        <fullName evidence="2">Uncharacterized protein</fullName>
    </submittedName>
</protein>
<dbReference type="Proteomes" id="UP000095463">
    <property type="component" value="Unassembled WGS sequence"/>
</dbReference>